<dbReference type="Proteomes" id="UP001583172">
    <property type="component" value="Unassembled WGS sequence"/>
</dbReference>
<feature type="region of interest" description="Disordered" evidence="1">
    <location>
        <begin position="186"/>
        <end position="217"/>
    </location>
</feature>
<name>A0ABR3VKY8_HUMIN</name>
<feature type="compositionally biased region" description="Polar residues" evidence="1">
    <location>
        <begin position="45"/>
        <end position="66"/>
    </location>
</feature>
<dbReference type="EMBL" id="JAZGSY010000039">
    <property type="protein sequence ID" value="KAL1842565.1"/>
    <property type="molecule type" value="Genomic_DNA"/>
</dbReference>
<protein>
    <submittedName>
        <fullName evidence="2">Uncharacterized protein</fullName>
    </submittedName>
</protein>
<proteinExistence type="predicted"/>
<gene>
    <name evidence="2" type="ORF">VTJ49DRAFT_4848</name>
</gene>
<evidence type="ECO:0000256" key="1">
    <source>
        <dbReference type="SAM" id="MobiDB-lite"/>
    </source>
</evidence>
<sequence>MASSPAVTFSQSPPPPRPSTHSHPPRSTRPSSPGTSALPYRPRSDNTQPSAAPRTSQTAPPNSNSAAWGHPPALTPASPRPISEVGVNHYPGTTGPVKTNTGPGIDNKFPPQHHPQQQQYQPYYQYPYHYQQPPPAPAPLTTALIQTIPANAPLSSTRAAAQAALRELLSLRRQRAMLLSVQAQTQPNGVDPLGLGSGSGSGGGGGGGKAGHGSHERGNLQALRDVEERLSAQHRAVVQGLRQLQGRVAEVARRAEGTRWRRFVVGGIM</sequence>
<feature type="compositionally biased region" description="Polar residues" evidence="1">
    <location>
        <begin position="1"/>
        <end position="11"/>
    </location>
</feature>
<accession>A0ABR3VKY8</accession>
<feature type="region of interest" description="Disordered" evidence="1">
    <location>
        <begin position="1"/>
        <end position="105"/>
    </location>
</feature>
<organism evidence="2 3">
    <name type="scientific">Humicola insolens</name>
    <name type="common">Soft-rot fungus</name>
    <dbReference type="NCBI Taxonomy" id="85995"/>
    <lineage>
        <taxon>Eukaryota</taxon>
        <taxon>Fungi</taxon>
        <taxon>Dikarya</taxon>
        <taxon>Ascomycota</taxon>
        <taxon>Pezizomycotina</taxon>
        <taxon>Sordariomycetes</taxon>
        <taxon>Sordariomycetidae</taxon>
        <taxon>Sordariales</taxon>
        <taxon>Chaetomiaceae</taxon>
        <taxon>Mycothermus</taxon>
    </lineage>
</organism>
<evidence type="ECO:0000313" key="2">
    <source>
        <dbReference type="EMBL" id="KAL1842565.1"/>
    </source>
</evidence>
<evidence type="ECO:0000313" key="3">
    <source>
        <dbReference type="Proteomes" id="UP001583172"/>
    </source>
</evidence>
<feature type="compositionally biased region" description="Gly residues" evidence="1">
    <location>
        <begin position="195"/>
        <end position="211"/>
    </location>
</feature>
<comment type="caution">
    <text evidence="2">The sequence shown here is derived from an EMBL/GenBank/DDBJ whole genome shotgun (WGS) entry which is preliminary data.</text>
</comment>
<reference evidence="2 3" key="1">
    <citation type="journal article" date="2024" name="Commun. Biol.">
        <title>Comparative genomic analysis of thermophilic fungi reveals convergent evolutionary adaptations and gene losses.</title>
        <authorList>
            <person name="Steindorff A.S."/>
            <person name="Aguilar-Pontes M.V."/>
            <person name="Robinson A.J."/>
            <person name="Andreopoulos B."/>
            <person name="LaButti K."/>
            <person name="Kuo A."/>
            <person name="Mondo S."/>
            <person name="Riley R."/>
            <person name="Otillar R."/>
            <person name="Haridas S."/>
            <person name="Lipzen A."/>
            <person name="Grimwood J."/>
            <person name="Schmutz J."/>
            <person name="Clum A."/>
            <person name="Reid I.D."/>
            <person name="Moisan M.C."/>
            <person name="Butler G."/>
            <person name="Nguyen T.T.M."/>
            <person name="Dewar K."/>
            <person name="Conant G."/>
            <person name="Drula E."/>
            <person name="Henrissat B."/>
            <person name="Hansel C."/>
            <person name="Singer S."/>
            <person name="Hutchinson M.I."/>
            <person name="de Vries R.P."/>
            <person name="Natvig D.O."/>
            <person name="Powell A.J."/>
            <person name="Tsang A."/>
            <person name="Grigoriev I.V."/>
        </authorList>
    </citation>
    <scope>NUCLEOTIDE SEQUENCE [LARGE SCALE GENOMIC DNA]</scope>
    <source>
        <strain evidence="2 3">CBS 620.91</strain>
    </source>
</reference>
<keyword evidence="3" id="KW-1185">Reference proteome</keyword>